<evidence type="ECO:0000313" key="2">
    <source>
        <dbReference type="EMBL" id="MBS8122402.1"/>
    </source>
</evidence>
<dbReference type="RefSeq" id="WP_213349831.1">
    <property type="nucleotide sequence ID" value="NZ_JAEDAM010000088.1"/>
</dbReference>
<reference evidence="2 3" key="1">
    <citation type="journal article" date="2021" name="Nat. Commun.">
        <title>Reductive evolution and unique predatory mode in the CPR bacterium Vampirococcus lugosii.</title>
        <authorList>
            <person name="Moreira D."/>
            <person name="Zivanovic Y."/>
            <person name="Lopez-Archilla A.I."/>
            <person name="Iniesto M."/>
            <person name="Lopez-Garcia P."/>
        </authorList>
    </citation>
    <scope>NUCLEOTIDE SEQUENCE [LARGE SCALE GENOMIC DNA]</scope>
    <source>
        <strain evidence="2">Chiprana</strain>
    </source>
</reference>
<keyword evidence="3" id="KW-1185">Reference proteome</keyword>
<comment type="caution">
    <text evidence="2">The sequence shown here is derived from an EMBL/GenBank/DDBJ whole genome shotgun (WGS) entry which is preliminary data.</text>
</comment>
<evidence type="ECO:0000259" key="1">
    <source>
        <dbReference type="Pfam" id="PF06250"/>
    </source>
</evidence>
<feature type="domain" description="YhcG PDDEXK nuclease" evidence="1">
    <location>
        <begin position="2"/>
        <end position="101"/>
    </location>
</feature>
<proteinExistence type="predicted"/>
<evidence type="ECO:0000313" key="3">
    <source>
        <dbReference type="Proteomes" id="UP000680365"/>
    </source>
</evidence>
<feature type="non-terminal residue" evidence="2">
    <location>
        <position position="1"/>
    </location>
</feature>
<name>A0ABS5QMH6_9BACT</name>
<accession>A0ABS5QMH6</accession>
<dbReference type="InterPro" id="IPR011856">
    <property type="entry name" value="tRNA_endonuc-like_dom_sf"/>
</dbReference>
<dbReference type="InterPro" id="IPR053148">
    <property type="entry name" value="PD-DEXK-like_domain"/>
</dbReference>
<organism evidence="2 3">
    <name type="scientific">Candidatus Vampirococcus lugosii</name>
    <dbReference type="NCBI Taxonomy" id="2789015"/>
    <lineage>
        <taxon>Bacteria</taxon>
        <taxon>Candidatus Absconditibacteriota</taxon>
        <taxon>Vampirococcus</taxon>
    </lineage>
</organism>
<dbReference type="Proteomes" id="UP000680365">
    <property type="component" value="Unassembled WGS sequence"/>
</dbReference>
<dbReference type="PANTHER" id="PTHR30547">
    <property type="entry name" value="UNCHARACTERIZED PROTEIN YHCG-RELATED"/>
    <property type="match status" value="1"/>
</dbReference>
<gene>
    <name evidence="2" type="ORF">VAMP_428n1</name>
</gene>
<dbReference type="Pfam" id="PF06250">
    <property type="entry name" value="YhcG_C"/>
    <property type="match status" value="1"/>
</dbReference>
<dbReference type="PANTHER" id="PTHR30547:SF0">
    <property type="entry name" value="BLR8175 PROTEIN"/>
    <property type="match status" value="1"/>
</dbReference>
<protein>
    <submittedName>
        <fullName evidence="2">Nuclease of restriction endonuclease-like (RecB) superfamily, DUF1016 family</fullName>
    </submittedName>
</protein>
<dbReference type="EMBL" id="JAEDAM010000088">
    <property type="protein sequence ID" value="MBS8122402.1"/>
    <property type="molecule type" value="Genomic_DNA"/>
</dbReference>
<sequence>IGGEDFYIDLLLYHRKLKCFVVIELKAGNFKSEYTGKMNMYLSALEKQDMIEGENLPIGIILCKDKNRLIVEYALKDVNKPIGVASYITKEDLPEDLKGLLPTLEEIEREMNLLD</sequence>
<dbReference type="Gene3D" id="3.40.1350.10">
    <property type="match status" value="1"/>
</dbReference>
<dbReference type="InterPro" id="IPR009362">
    <property type="entry name" value="YhcG_C"/>
</dbReference>